<accession>G8LTK4</accession>
<comment type="similarity">
    <text evidence="1">Belongs to the IS21/IS1162 putative ATP-binding protein family.</text>
</comment>
<reference evidence="6" key="1">
    <citation type="submission" date="2011-12" db="EMBL/GenBank/DDBJ databases">
        <title>Complete sequence of Clostridium clariflavum DSM 19732.</title>
        <authorList>
            <consortium name="US DOE Joint Genome Institute"/>
            <person name="Lucas S."/>
            <person name="Han J."/>
            <person name="Lapidus A."/>
            <person name="Cheng J.-F."/>
            <person name="Goodwin L."/>
            <person name="Pitluck S."/>
            <person name="Peters L."/>
            <person name="Teshima H."/>
            <person name="Detter J.C."/>
            <person name="Han C."/>
            <person name="Tapia R."/>
            <person name="Land M."/>
            <person name="Hauser L."/>
            <person name="Kyrpides N."/>
            <person name="Ivanova N."/>
            <person name="Pagani I."/>
            <person name="Kitzmiller T."/>
            <person name="Lynd L."/>
            <person name="Izquierdo J."/>
            <person name="Woyke T."/>
        </authorList>
    </citation>
    <scope>NUCLEOTIDE SEQUENCE [LARGE SCALE GENOMIC DNA]</scope>
    <source>
        <strain evidence="6">DSM 19732 / NBRC 101661 / EBR45</strain>
    </source>
</reference>
<evidence type="ECO:0000256" key="2">
    <source>
        <dbReference type="ARBA" id="ARBA00022741"/>
    </source>
</evidence>
<keyword evidence="6" id="KW-1185">Reference proteome</keyword>
<sequence>MITKDKKELTEKIIEFTKTLHLPAFRKYFESEAKEALSKDLSFEEYLYCLLEKECDMRYDNMLKKRVRMAEFPYKKYLEELIVEDLPEDARKKLKLLKTLDFVKEGQNVILAGNPGTGKTHMAIGLGIKACLEGYKVWFTTVPLFITMLKEAKSQKTLRNFENRFLKYDLVILDELGYISFDKEGAELLFTNLSLRAGRKSTIITTNLSFERWDEVFQDPIMTAAMTDRLTHKSYMVNMNGNSYRLKETVKWMEENNL</sequence>
<dbReference type="AlphaFoldDB" id="G8LTK4"/>
<dbReference type="InterPro" id="IPR028350">
    <property type="entry name" value="DNAC/IstB-like"/>
</dbReference>
<protein>
    <submittedName>
        <fullName evidence="5">DNA replication protein</fullName>
    </submittedName>
</protein>
<dbReference type="InterPro" id="IPR003593">
    <property type="entry name" value="AAA+_ATPase"/>
</dbReference>
<dbReference type="EMBL" id="CP003065">
    <property type="protein sequence ID" value="AEV69499.1"/>
    <property type="molecule type" value="Genomic_DNA"/>
</dbReference>
<dbReference type="eggNOG" id="COG1484">
    <property type="taxonomic scope" value="Bacteria"/>
</dbReference>
<evidence type="ECO:0000256" key="1">
    <source>
        <dbReference type="ARBA" id="ARBA00008059"/>
    </source>
</evidence>
<dbReference type="CDD" id="cd00009">
    <property type="entry name" value="AAA"/>
    <property type="match status" value="1"/>
</dbReference>
<reference evidence="5 6" key="2">
    <citation type="journal article" date="2012" name="Stand. Genomic Sci.">
        <title>Complete Genome Sequence of Clostridium clariflavum DSM 19732.</title>
        <authorList>
            <person name="Izquierdo J.A."/>
            <person name="Goodwin L."/>
            <person name="Davenport K.W."/>
            <person name="Teshima H."/>
            <person name="Bruce D."/>
            <person name="Detter C."/>
            <person name="Tapia R."/>
            <person name="Han S."/>
            <person name="Land M."/>
            <person name="Hauser L."/>
            <person name="Jeffries C.D."/>
            <person name="Han J."/>
            <person name="Pitluck S."/>
            <person name="Nolan M."/>
            <person name="Chen A."/>
            <person name="Huntemann M."/>
            <person name="Mavromatis K."/>
            <person name="Mikhailova N."/>
            <person name="Liolios K."/>
            <person name="Woyke T."/>
            <person name="Lynd L.R."/>
        </authorList>
    </citation>
    <scope>NUCLEOTIDE SEQUENCE [LARGE SCALE GENOMIC DNA]</scope>
    <source>
        <strain evidence="6">DSM 19732 / NBRC 101661 / EBR45</strain>
    </source>
</reference>
<dbReference type="STRING" id="720554.Clocl_2957"/>
<evidence type="ECO:0000313" key="5">
    <source>
        <dbReference type="EMBL" id="AEV69499.1"/>
    </source>
</evidence>
<evidence type="ECO:0000259" key="4">
    <source>
        <dbReference type="SMART" id="SM00382"/>
    </source>
</evidence>
<evidence type="ECO:0000256" key="3">
    <source>
        <dbReference type="ARBA" id="ARBA00022840"/>
    </source>
</evidence>
<dbReference type="Pfam" id="PF01695">
    <property type="entry name" value="IstB_IS21"/>
    <property type="match status" value="1"/>
</dbReference>
<dbReference type="Gene3D" id="3.40.50.300">
    <property type="entry name" value="P-loop containing nucleotide triphosphate hydrolases"/>
    <property type="match status" value="1"/>
</dbReference>
<name>G8LTK4_ACECE</name>
<feature type="domain" description="AAA+ ATPase" evidence="4">
    <location>
        <begin position="105"/>
        <end position="240"/>
    </location>
</feature>
<dbReference type="PANTHER" id="PTHR30050">
    <property type="entry name" value="CHROMOSOMAL REPLICATION INITIATOR PROTEIN DNAA"/>
    <property type="match status" value="1"/>
</dbReference>
<dbReference type="GO" id="GO:0006260">
    <property type="term" value="P:DNA replication"/>
    <property type="evidence" value="ECO:0007669"/>
    <property type="project" value="TreeGrafter"/>
</dbReference>
<dbReference type="SUPFAM" id="SSF52540">
    <property type="entry name" value="P-loop containing nucleoside triphosphate hydrolases"/>
    <property type="match status" value="1"/>
</dbReference>
<dbReference type="KEGG" id="ccl:Clocl_2957"/>
<dbReference type="InterPro" id="IPR002611">
    <property type="entry name" value="IstB_ATP-bd"/>
</dbReference>
<dbReference type="PIRSF" id="PIRSF003073">
    <property type="entry name" value="DNAC_TnpB_IstB"/>
    <property type="match status" value="1"/>
</dbReference>
<dbReference type="InterPro" id="IPR047661">
    <property type="entry name" value="IstB"/>
</dbReference>
<dbReference type="PANTHER" id="PTHR30050:SF4">
    <property type="entry name" value="ATP-BINDING PROTEIN RV3427C IN INSERTION SEQUENCE-RELATED"/>
    <property type="match status" value="1"/>
</dbReference>
<dbReference type="InterPro" id="IPR027417">
    <property type="entry name" value="P-loop_NTPase"/>
</dbReference>
<dbReference type="GO" id="GO:0005524">
    <property type="term" value="F:ATP binding"/>
    <property type="evidence" value="ECO:0007669"/>
    <property type="project" value="UniProtKB-KW"/>
</dbReference>
<dbReference type="OrthoDB" id="9776217at2"/>
<dbReference type="HOGENOM" id="CLU_062999_1_2_9"/>
<evidence type="ECO:0000313" key="6">
    <source>
        <dbReference type="Proteomes" id="UP000005435"/>
    </source>
</evidence>
<gene>
    <name evidence="5" type="ordered locus">Clocl_2957</name>
</gene>
<keyword evidence="3" id="KW-0067">ATP-binding</keyword>
<dbReference type="Proteomes" id="UP000005435">
    <property type="component" value="Chromosome"/>
</dbReference>
<dbReference type="SMART" id="SM00382">
    <property type="entry name" value="AAA"/>
    <property type="match status" value="1"/>
</dbReference>
<proteinExistence type="inferred from homology"/>
<dbReference type="NCBIfam" id="NF038214">
    <property type="entry name" value="IS21_help_AAA"/>
    <property type="match status" value="1"/>
</dbReference>
<keyword evidence="2" id="KW-0547">Nucleotide-binding</keyword>
<dbReference type="RefSeq" id="WP_014256048.1">
    <property type="nucleotide sequence ID" value="NC_016627.1"/>
</dbReference>
<organism evidence="5 6">
    <name type="scientific">Acetivibrio clariflavus (strain DSM 19732 / NBRC 101661 / EBR45)</name>
    <name type="common">Clostridium clariflavum</name>
    <dbReference type="NCBI Taxonomy" id="720554"/>
    <lineage>
        <taxon>Bacteria</taxon>
        <taxon>Bacillati</taxon>
        <taxon>Bacillota</taxon>
        <taxon>Clostridia</taxon>
        <taxon>Eubacteriales</taxon>
        <taxon>Oscillospiraceae</taxon>
        <taxon>Acetivibrio</taxon>
    </lineage>
</organism>